<organism evidence="3 4">
    <name type="scientific">Mikania micrantha</name>
    <name type="common">bitter vine</name>
    <dbReference type="NCBI Taxonomy" id="192012"/>
    <lineage>
        <taxon>Eukaryota</taxon>
        <taxon>Viridiplantae</taxon>
        <taxon>Streptophyta</taxon>
        <taxon>Embryophyta</taxon>
        <taxon>Tracheophyta</taxon>
        <taxon>Spermatophyta</taxon>
        <taxon>Magnoliopsida</taxon>
        <taxon>eudicotyledons</taxon>
        <taxon>Gunneridae</taxon>
        <taxon>Pentapetalae</taxon>
        <taxon>asterids</taxon>
        <taxon>campanulids</taxon>
        <taxon>Asterales</taxon>
        <taxon>Asteraceae</taxon>
        <taxon>Asteroideae</taxon>
        <taxon>Heliantheae alliance</taxon>
        <taxon>Eupatorieae</taxon>
        <taxon>Mikania</taxon>
    </lineage>
</organism>
<evidence type="ECO:0000313" key="3">
    <source>
        <dbReference type="EMBL" id="KAD7116551.1"/>
    </source>
</evidence>
<comment type="subcellular location">
    <subcellularLocation>
        <location evidence="1">Membrane</location>
    </subcellularLocation>
</comment>
<gene>
    <name evidence="3" type="ORF">E3N88_03819</name>
</gene>
<dbReference type="AlphaFoldDB" id="A0A5N6PUW3"/>
<dbReference type="PANTHER" id="PTHR31234:SF55">
    <property type="entry name" value="LATE EMBRYOGENESIS ABUNDANT (LEA) HYDROXYPROLINE-RICH GLYCOPROTEIN FAMILY"/>
    <property type="match status" value="1"/>
</dbReference>
<dbReference type="GO" id="GO:0098542">
    <property type="term" value="P:defense response to other organism"/>
    <property type="evidence" value="ECO:0007669"/>
    <property type="project" value="InterPro"/>
</dbReference>
<protein>
    <submittedName>
        <fullName evidence="3">Uncharacterized protein</fullName>
    </submittedName>
</protein>
<dbReference type="EMBL" id="SZYD01000002">
    <property type="protein sequence ID" value="KAD7116551.1"/>
    <property type="molecule type" value="Genomic_DNA"/>
</dbReference>
<evidence type="ECO:0000256" key="2">
    <source>
        <dbReference type="ARBA" id="ARBA00023136"/>
    </source>
</evidence>
<name>A0A5N6PUW3_9ASTR</name>
<dbReference type="PANTHER" id="PTHR31234">
    <property type="entry name" value="LATE EMBRYOGENESIS ABUNDANT (LEA) HYDROXYPROLINE-RICH GLYCOPROTEIN FAMILY"/>
    <property type="match status" value="1"/>
</dbReference>
<evidence type="ECO:0000313" key="4">
    <source>
        <dbReference type="Proteomes" id="UP000326396"/>
    </source>
</evidence>
<sequence length="231" mass="26598">MLPPFVQGKKNETVVRATFASSSEYFDDPNEINSDRARGTVDFNLRMVARVRFKAGVWWTRRRILRIYCPDLSLGISANNSAGSKHCRVDGILSLLGEIHHHIRFSDKGMHKAYLESVNYTMSVFSATNISLSAVSTAAFSSTNKQQLLVANFETKRLGLTVEQLRNFQNRIDKGYAVVDLEAHFKWVLKLTRLLKYPYVHRYVSFRCQAQYIMHTNKFWQNAMLISHSIQ</sequence>
<dbReference type="OrthoDB" id="695142at2759"/>
<keyword evidence="2" id="KW-0472">Membrane</keyword>
<accession>A0A5N6PUW3</accession>
<dbReference type="Proteomes" id="UP000326396">
    <property type="component" value="Linkage Group LG10"/>
</dbReference>
<evidence type="ECO:0000256" key="1">
    <source>
        <dbReference type="ARBA" id="ARBA00004370"/>
    </source>
</evidence>
<dbReference type="InterPro" id="IPR044839">
    <property type="entry name" value="NDR1-like"/>
</dbReference>
<reference evidence="3 4" key="1">
    <citation type="submission" date="2019-05" db="EMBL/GenBank/DDBJ databases">
        <title>Mikania micrantha, genome provides insights into the molecular mechanism of rapid growth.</title>
        <authorList>
            <person name="Liu B."/>
        </authorList>
    </citation>
    <scope>NUCLEOTIDE SEQUENCE [LARGE SCALE GENOMIC DNA]</scope>
    <source>
        <strain evidence="3">NLD-2019</strain>
        <tissue evidence="3">Leaf</tissue>
    </source>
</reference>
<proteinExistence type="predicted"/>
<comment type="caution">
    <text evidence="3">The sequence shown here is derived from an EMBL/GenBank/DDBJ whole genome shotgun (WGS) entry which is preliminary data.</text>
</comment>
<dbReference type="GO" id="GO:0005886">
    <property type="term" value="C:plasma membrane"/>
    <property type="evidence" value="ECO:0007669"/>
    <property type="project" value="TreeGrafter"/>
</dbReference>
<keyword evidence="4" id="KW-1185">Reference proteome</keyword>